<sequence>MVRDRPGSTAAETPASWNVKGASPPLLAVTSTPPLAQSSTAATDGRGPFAGSAAVVLATALTAASTTAQRAAPHFVACLTKGPSG</sequence>
<accession>A0ABQ3QH43</accession>
<protein>
    <submittedName>
        <fullName evidence="2">Uncharacterized protein</fullName>
    </submittedName>
</protein>
<organism evidence="2 3">
    <name type="scientific">Streptomyces violascens</name>
    <dbReference type="NCBI Taxonomy" id="67381"/>
    <lineage>
        <taxon>Bacteria</taxon>
        <taxon>Bacillati</taxon>
        <taxon>Actinomycetota</taxon>
        <taxon>Actinomycetes</taxon>
        <taxon>Kitasatosporales</taxon>
        <taxon>Streptomycetaceae</taxon>
        <taxon>Streptomyces</taxon>
    </lineage>
</organism>
<evidence type="ECO:0000313" key="2">
    <source>
        <dbReference type="EMBL" id="GHI36572.1"/>
    </source>
</evidence>
<feature type="region of interest" description="Disordered" evidence="1">
    <location>
        <begin position="1"/>
        <end position="25"/>
    </location>
</feature>
<name>A0ABQ3QH43_9ACTN</name>
<dbReference type="Proteomes" id="UP001050808">
    <property type="component" value="Unassembled WGS sequence"/>
</dbReference>
<keyword evidence="3" id="KW-1185">Reference proteome</keyword>
<evidence type="ECO:0000256" key="1">
    <source>
        <dbReference type="SAM" id="MobiDB-lite"/>
    </source>
</evidence>
<gene>
    <name evidence="2" type="ORF">Sviol_09800</name>
</gene>
<dbReference type="EMBL" id="BNDY01000002">
    <property type="protein sequence ID" value="GHI36572.1"/>
    <property type="molecule type" value="Genomic_DNA"/>
</dbReference>
<evidence type="ECO:0000313" key="3">
    <source>
        <dbReference type="Proteomes" id="UP001050808"/>
    </source>
</evidence>
<comment type="caution">
    <text evidence="2">The sequence shown here is derived from an EMBL/GenBank/DDBJ whole genome shotgun (WGS) entry which is preliminary data.</text>
</comment>
<reference evidence="2" key="1">
    <citation type="submission" date="2024-05" db="EMBL/GenBank/DDBJ databases">
        <title>Whole genome shotgun sequence of Streptomyces violascens NBRC 12920.</title>
        <authorList>
            <person name="Komaki H."/>
            <person name="Tamura T."/>
        </authorList>
    </citation>
    <scope>NUCLEOTIDE SEQUENCE</scope>
    <source>
        <strain evidence="2">NBRC 12920</strain>
    </source>
</reference>
<proteinExistence type="predicted"/>